<gene>
    <name evidence="1" type="ORF">SDC9_178935</name>
</gene>
<sequence length="139" mass="15416">MLVGPSRKDLTLNTPTFPKFWSGHSAGLLTTEDHRNHIEFTNLLWHFLSLPPEGGKFIGKITASGEGTLTAYLSTFTEKGKAHKRRAPDFGPFVLKAESQTFRFEFETKPGEAGYLYIQLSGGAKAKARLDSVEIEEAE</sequence>
<protein>
    <submittedName>
        <fullName evidence="1">Uncharacterized protein</fullName>
    </submittedName>
</protein>
<name>A0A645GX46_9ZZZZ</name>
<organism evidence="1">
    <name type="scientific">bioreactor metagenome</name>
    <dbReference type="NCBI Taxonomy" id="1076179"/>
    <lineage>
        <taxon>unclassified sequences</taxon>
        <taxon>metagenomes</taxon>
        <taxon>ecological metagenomes</taxon>
    </lineage>
</organism>
<reference evidence="1" key="1">
    <citation type="submission" date="2019-08" db="EMBL/GenBank/DDBJ databases">
        <authorList>
            <person name="Kucharzyk K."/>
            <person name="Murdoch R.W."/>
            <person name="Higgins S."/>
            <person name="Loffler F."/>
        </authorList>
    </citation>
    <scope>NUCLEOTIDE SEQUENCE</scope>
</reference>
<dbReference type="EMBL" id="VSSQ01082987">
    <property type="protein sequence ID" value="MPN31461.1"/>
    <property type="molecule type" value="Genomic_DNA"/>
</dbReference>
<evidence type="ECO:0000313" key="1">
    <source>
        <dbReference type="EMBL" id="MPN31461.1"/>
    </source>
</evidence>
<accession>A0A645GX46</accession>
<proteinExistence type="predicted"/>
<comment type="caution">
    <text evidence="1">The sequence shown here is derived from an EMBL/GenBank/DDBJ whole genome shotgun (WGS) entry which is preliminary data.</text>
</comment>
<dbReference type="AlphaFoldDB" id="A0A645GX46"/>